<dbReference type="SMART" id="SM01192">
    <property type="entry name" value="Enolase_C"/>
    <property type="match status" value="1"/>
</dbReference>
<organism evidence="7 8">
    <name type="scientific">Carex littledalei</name>
    <dbReference type="NCBI Taxonomy" id="544730"/>
    <lineage>
        <taxon>Eukaryota</taxon>
        <taxon>Viridiplantae</taxon>
        <taxon>Streptophyta</taxon>
        <taxon>Embryophyta</taxon>
        <taxon>Tracheophyta</taxon>
        <taxon>Spermatophyta</taxon>
        <taxon>Magnoliopsida</taxon>
        <taxon>Liliopsida</taxon>
        <taxon>Poales</taxon>
        <taxon>Cyperaceae</taxon>
        <taxon>Cyperoideae</taxon>
        <taxon>Cariceae</taxon>
        <taxon>Carex</taxon>
        <taxon>Carex subgen. Euthyceras</taxon>
    </lineage>
</organism>
<proteinExistence type="inferred from homology"/>
<dbReference type="InterPro" id="IPR036849">
    <property type="entry name" value="Enolase-like_C_sf"/>
</dbReference>
<dbReference type="Gene3D" id="3.20.20.120">
    <property type="entry name" value="Enolase-like C-terminal domain"/>
    <property type="match status" value="1"/>
</dbReference>
<dbReference type="SUPFAM" id="SSF51604">
    <property type="entry name" value="Enolase C-terminal domain-like"/>
    <property type="match status" value="1"/>
</dbReference>
<evidence type="ECO:0000313" key="8">
    <source>
        <dbReference type="Proteomes" id="UP000623129"/>
    </source>
</evidence>
<keyword evidence="8" id="KW-1185">Reference proteome</keyword>
<evidence type="ECO:0000256" key="2">
    <source>
        <dbReference type="ARBA" id="ARBA00009604"/>
    </source>
</evidence>
<dbReference type="EC" id="4.2.1.11" evidence="3"/>
<feature type="domain" description="Enolase C-terminal TIM barrel" evidence="6">
    <location>
        <begin position="13"/>
        <end position="160"/>
    </location>
</feature>
<comment type="caution">
    <text evidence="7">The sequence shown here is derived from an EMBL/GenBank/DDBJ whole genome shotgun (WGS) entry which is preliminary data.</text>
</comment>
<evidence type="ECO:0000256" key="4">
    <source>
        <dbReference type="ARBA" id="ARBA00023152"/>
    </source>
</evidence>
<comment type="pathway">
    <text evidence="1">Carbohydrate degradation; glycolysis; pyruvate from D-glyceraldehyde 3-phosphate: step 4/5.</text>
</comment>
<dbReference type="Proteomes" id="UP000623129">
    <property type="component" value="Unassembled WGS sequence"/>
</dbReference>
<protein>
    <recommendedName>
        <fullName evidence="3">phosphopyruvate hydratase</fullName>
        <ecNumber evidence="3">4.2.1.11</ecNumber>
    </recommendedName>
</protein>
<evidence type="ECO:0000256" key="1">
    <source>
        <dbReference type="ARBA" id="ARBA00005031"/>
    </source>
</evidence>
<dbReference type="GO" id="GO:0006096">
    <property type="term" value="P:glycolytic process"/>
    <property type="evidence" value="ECO:0007669"/>
    <property type="project" value="UniProtKB-UniPathway"/>
</dbReference>
<dbReference type="Pfam" id="PF00113">
    <property type="entry name" value="Enolase_C"/>
    <property type="match status" value="1"/>
</dbReference>
<gene>
    <name evidence="7" type="ORF">FCM35_KLT17038</name>
</gene>
<reference evidence="7" key="1">
    <citation type="submission" date="2020-01" db="EMBL/GenBank/DDBJ databases">
        <title>Genome sequence of Kobresia littledalei, the first chromosome-level genome in the family Cyperaceae.</title>
        <authorList>
            <person name="Qu G."/>
        </authorList>
    </citation>
    <scope>NUCLEOTIDE SEQUENCE</scope>
    <source>
        <strain evidence="7">C.B.Clarke</strain>
        <tissue evidence="7">Leaf</tissue>
    </source>
</reference>
<comment type="similarity">
    <text evidence="2">Belongs to the enolase family.</text>
</comment>
<dbReference type="GO" id="GO:0004634">
    <property type="term" value="F:phosphopyruvate hydratase activity"/>
    <property type="evidence" value="ECO:0007669"/>
    <property type="project" value="UniProtKB-EC"/>
</dbReference>
<dbReference type="UniPathway" id="UPA00109">
    <property type="reaction ID" value="UER00187"/>
</dbReference>
<dbReference type="EMBL" id="SWLB01000005">
    <property type="protein sequence ID" value="KAF3338201.1"/>
    <property type="molecule type" value="Genomic_DNA"/>
</dbReference>
<name>A0A833VGS8_9POAL</name>
<evidence type="ECO:0000256" key="5">
    <source>
        <dbReference type="ARBA" id="ARBA00023239"/>
    </source>
</evidence>
<accession>A0A833VGS8</accession>
<dbReference type="PANTHER" id="PTHR11902:SF46">
    <property type="entry name" value="ENOLASE 2"/>
    <property type="match status" value="1"/>
</dbReference>
<evidence type="ECO:0000259" key="6">
    <source>
        <dbReference type="SMART" id="SM01192"/>
    </source>
</evidence>
<dbReference type="GO" id="GO:0000015">
    <property type="term" value="C:phosphopyruvate hydratase complex"/>
    <property type="evidence" value="ECO:0007669"/>
    <property type="project" value="InterPro"/>
</dbReference>
<dbReference type="InterPro" id="IPR020810">
    <property type="entry name" value="Enolase_C"/>
</dbReference>
<evidence type="ECO:0000313" key="7">
    <source>
        <dbReference type="EMBL" id="KAF3338201.1"/>
    </source>
</evidence>
<evidence type="ECO:0000256" key="3">
    <source>
        <dbReference type="ARBA" id="ARBA00012058"/>
    </source>
</evidence>
<dbReference type="AlphaFoldDB" id="A0A833VGS8"/>
<keyword evidence="4" id="KW-0324">Glycolysis</keyword>
<dbReference type="InterPro" id="IPR000941">
    <property type="entry name" value="Enolase"/>
</dbReference>
<dbReference type="GO" id="GO:0000287">
    <property type="term" value="F:magnesium ion binding"/>
    <property type="evidence" value="ECO:0007669"/>
    <property type="project" value="InterPro"/>
</dbReference>
<dbReference type="PANTHER" id="PTHR11902">
    <property type="entry name" value="ENOLASE"/>
    <property type="match status" value="1"/>
</dbReference>
<keyword evidence="5" id="KW-0456">Lyase</keyword>
<dbReference type="OrthoDB" id="1739814at2759"/>
<sequence length="174" mass="19041">MRSDKRESESEEESSLPLPVNCDRLFRGLTECHRRSGTDSRRRELQCHRALGECVVMALCADEAEVNQIGSVTESIEAVKMSKQYLNSVTYSIDLFVNSTCSGETEDTFIADLSVGLATGQIKTGAPCRSERLAKYNQLLRIEEELGPAAVYAGAKFISPVQVVVPQVVAVPPS</sequence>